<reference evidence="1 2" key="1">
    <citation type="submission" date="2017-12" db="EMBL/GenBank/DDBJ databases">
        <title>Genome sequence of the active heterotrophic nitrifier-denitrifier, Cupriavidus pauculus UM1.</title>
        <authorList>
            <person name="Putonti C."/>
            <person name="Castignetti D."/>
        </authorList>
    </citation>
    <scope>NUCLEOTIDE SEQUENCE [LARGE SCALE GENOMIC DNA]</scope>
    <source>
        <strain evidence="1 2">UM1</strain>
    </source>
</reference>
<gene>
    <name evidence="1" type="ORF">CYJ10_31010</name>
</gene>
<name>A0A2N5C3D9_9BURK</name>
<dbReference type="EMBL" id="PJRP01000024">
    <property type="protein sequence ID" value="PLP96700.1"/>
    <property type="molecule type" value="Genomic_DNA"/>
</dbReference>
<dbReference type="AlphaFoldDB" id="A0A2N5C3D9"/>
<protein>
    <submittedName>
        <fullName evidence="1">Uncharacterized protein</fullName>
    </submittedName>
</protein>
<dbReference type="Proteomes" id="UP000234341">
    <property type="component" value="Unassembled WGS sequence"/>
</dbReference>
<accession>A0A2N5C3D9</accession>
<evidence type="ECO:0000313" key="2">
    <source>
        <dbReference type="Proteomes" id="UP000234341"/>
    </source>
</evidence>
<evidence type="ECO:0000313" key="1">
    <source>
        <dbReference type="EMBL" id="PLP96700.1"/>
    </source>
</evidence>
<organism evidence="1 2">
    <name type="scientific">Cupriavidus pauculus</name>
    <dbReference type="NCBI Taxonomy" id="82633"/>
    <lineage>
        <taxon>Bacteria</taxon>
        <taxon>Pseudomonadati</taxon>
        <taxon>Pseudomonadota</taxon>
        <taxon>Betaproteobacteria</taxon>
        <taxon>Burkholderiales</taxon>
        <taxon>Burkholderiaceae</taxon>
        <taxon>Cupriavidus</taxon>
    </lineage>
</organism>
<proteinExistence type="predicted"/>
<sequence length="178" mass="20036">MPGNMPVLTCAIPKEKRHLLVSTYEQSNLGFGCIDLDEGRKLQTLRFQMGDLQFYFVADMLDATMWEAIDVWRTVGRLPFLFYVEKEDSWDASFVVVDAITGRLSNEAFRGGPDAVPSASTIYELHDLVLSEQLQKAATSDIPGMPLRHVFVNIMATYSVVQALMPERAAEMEARRQA</sequence>
<comment type="caution">
    <text evidence="1">The sequence shown here is derived from an EMBL/GenBank/DDBJ whole genome shotgun (WGS) entry which is preliminary data.</text>
</comment>
<dbReference type="OrthoDB" id="8961577at2"/>